<dbReference type="RefSeq" id="WP_159808133.1">
    <property type="nucleotide sequence ID" value="NZ_BLJE01000003.1"/>
</dbReference>
<evidence type="ECO:0000259" key="3">
    <source>
        <dbReference type="Pfam" id="PF16925"/>
    </source>
</evidence>
<evidence type="ECO:0000313" key="5">
    <source>
        <dbReference type="Proteomes" id="UP000436822"/>
    </source>
</evidence>
<protein>
    <submittedName>
        <fullName evidence="4">TetR family transcriptional regulator</fullName>
    </submittedName>
</protein>
<evidence type="ECO:0000256" key="2">
    <source>
        <dbReference type="ARBA" id="ARBA00023163"/>
    </source>
</evidence>
<comment type="caution">
    <text evidence="4">The sequence shown here is derived from an EMBL/GenBank/DDBJ whole genome shotgun (WGS) entry which is preliminary data.</text>
</comment>
<dbReference type="Gene3D" id="1.10.357.10">
    <property type="entry name" value="Tetracycline Repressor, domain 2"/>
    <property type="match status" value="1"/>
</dbReference>
<reference evidence="4 5" key="1">
    <citation type="submission" date="2019-12" db="EMBL/GenBank/DDBJ databases">
        <title>Litoreibacter badius sp. nov., a novel bacteriochlorophyll a-containing bacterium in the genus Litoreibacter.</title>
        <authorList>
            <person name="Kanamuro M."/>
            <person name="Takabe Y."/>
            <person name="Mori K."/>
            <person name="Takaichi S."/>
            <person name="Hanada S."/>
        </authorList>
    </citation>
    <scope>NUCLEOTIDE SEQUENCE [LARGE SCALE GENOMIC DNA]</scope>
    <source>
        <strain evidence="4 5">K6</strain>
    </source>
</reference>
<accession>A0A6N6JIS1</accession>
<keyword evidence="2" id="KW-0804">Transcription</keyword>
<dbReference type="PANTHER" id="PTHR47506">
    <property type="entry name" value="TRANSCRIPTIONAL REGULATORY PROTEIN"/>
    <property type="match status" value="1"/>
</dbReference>
<feature type="domain" description="Tetracyclin repressor-like C-terminal" evidence="3">
    <location>
        <begin position="82"/>
        <end position="178"/>
    </location>
</feature>
<dbReference type="EMBL" id="BLJE01000003">
    <property type="protein sequence ID" value="GFE65730.1"/>
    <property type="molecule type" value="Genomic_DNA"/>
</dbReference>
<dbReference type="Proteomes" id="UP000436822">
    <property type="component" value="Unassembled WGS sequence"/>
</dbReference>
<dbReference type="InterPro" id="IPR011075">
    <property type="entry name" value="TetR_C"/>
</dbReference>
<dbReference type="SUPFAM" id="SSF48498">
    <property type="entry name" value="Tetracyclin repressor-like, C-terminal domain"/>
    <property type="match status" value="1"/>
</dbReference>
<dbReference type="OrthoDB" id="9779746at2"/>
<dbReference type="Gene3D" id="1.10.10.60">
    <property type="entry name" value="Homeodomain-like"/>
    <property type="match status" value="1"/>
</dbReference>
<evidence type="ECO:0000313" key="4">
    <source>
        <dbReference type="EMBL" id="GFE65730.1"/>
    </source>
</evidence>
<sequence>MARPRSYEQDEVIARVRDAFWECGYQGLGIRAIEEQTGLGRFAIRTVFGGKEGLMAEAMRVYTQDTETYVLAPMRARDDVDALVEMLEGMVAPHPETRRHFGCLMVNTSIENASLGSEMLGNAVATHFGALRTEVVALTERGQAAGRIRADLDPATCAEFVVGSVMATMVLNRAAADASGGAAYVSEAVRTIRSWSA</sequence>
<dbReference type="SUPFAM" id="SSF46689">
    <property type="entry name" value="Homeodomain-like"/>
    <property type="match status" value="1"/>
</dbReference>
<organism evidence="4 5">
    <name type="scientific">Litoreibacter roseus</name>
    <dbReference type="NCBI Taxonomy" id="2601869"/>
    <lineage>
        <taxon>Bacteria</taxon>
        <taxon>Pseudomonadati</taxon>
        <taxon>Pseudomonadota</taxon>
        <taxon>Alphaproteobacteria</taxon>
        <taxon>Rhodobacterales</taxon>
        <taxon>Roseobacteraceae</taxon>
        <taxon>Litoreibacter</taxon>
    </lineage>
</organism>
<evidence type="ECO:0000256" key="1">
    <source>
        <dbReference type="ARBA" id="ARBA00023015"/>
    </source>
</evidence>
<keyword evidence="5" id="KW-1185">Reference proteome</keyword>
<name>A0A6N6JIS1_9RHOB</name>
<dbReference type="Pfam" id="PF16925">
    <property type="entry name" value="TetR_C_13"/>
    <property type="match status" value="1"/>
</dbReference>
<dbReference type="AlphaFoldDB" id="A0A6N6JIS1"/>
<dbReference type="InterPro" id="IPR009057">
    <property type="entry name" value="Homeodomain-like_sf"/>
</dbReference>
<gene>
    <name evidence="4" type="ORF">KIN_28040</name>
</gene>
<proteinExistence type="predicted"/>
<keyword evidence="1" id="KW-0805">Transcription regulation</keyword>
<dbReference type="PANTHER" id="PTHR47506:SF1">
    <property type="entry name" value="HTH-TYPE TRANSCRIPTIONAL REGULATOR YJDC"/>
    <property type="match status" value="1"/>
</dbReference>
<dbReference type="InterPro" id="IPR036271">
    <property type="entry name" value="Tet_transcr_reg_TetR-rel_C_sf"/>
</dbReference>